<dbReference type="GO" id="GO:0000176">
    <property type="term" value="C:nuclear exosome (RNase complex)"/>
    <property type="evidence" value="ECO:0007669"/>
    <property type="project" value="TreeGrafter"/>
</dbReference>
<protein>
    <recommendedName>
        <fullName evidence="9">Ribosomal RNA-processing protein 43</fullName>
    </recommendedName>
</protein>
<dbReference type="GO" id="GO:0071035">
    <property type="term" value="P:nuclear polyadenylation-dependent rRNA catabolic process"/>
    <property type="evidence" value="ECO:0007669"/>
    <property type="project" value="TreeGrafter"/>
</dbReference>
<evidence type="ECO:0000256" key="7">
    <source>
        <dbReference type="ARBA" id="ARBA00022884"/>
    </source>
</evidence>
<sequence length="168" mass="17802">STGPSEEEQALSQRVQDILLSCSAFPPTSISDRFSWLLHVTVTCLDADGNLLGASLAAISGALSCLKLPMAHHDQETDQLIVGDNYAKVPGVELPIGVTFGVINGSLVVDMTYEEELLARGESCVVLNSKGEVIHLAKLGGVPVSSTEMSSMLTEAIEHAKNIRNAIK</sequence>
<proteinExistence type="inferred from homology"/>
<dbReference type="SUPFAM" id="SSF55666">
    <property type="entry name" value="Ribonuclease PH domain 2-like"/>
    <property type="match status" value="1"/>
</dbReference>
<dbReference type="PANTHER" id="PTHR11097">
    <property type="entry name" value="EXOSOME COMPLEX EXONUCLEASE RIBOSOMAL RNA PROCESSING PROTEIN"/>
    <property type="match status" value="1"/>
</dbReference>
<comment type="subcellular location">
    <subcellularLocation>
        <location evidence="1">Cytoplasm</location>
    </subcellularLocation>
    <subcellularLocation>
        <location evidence="2">Nucleus</location>
        <location evidence="2">Nucleolus</location>
    </subcellularLocation>
</comment>
<dbReference type="GO" id="GO:0000467">
    <property type="term" value="P:exonucleolytic trimming to generate mature 3'-end of 5.8S rRNA from tricistronic rRNA transcript (SSU-rRNA, 5.8S rRNA, LSU-rRNA)"/>
    <property type="evidence" value="ECO:0007669"/>
    <property type="project" value="TreeGrafter"/>
</dbReference>
<feature type="domain" description="Exoribonuclease phosphorolytic" evidence="10">
    <location>
        <begin position="3"/>
        <end position="69"/>
    </location>
</feature>
<dbReference type="GO" id="GO:0034476">
    <property type="term" value="P:U5 snRNA 3'-end processing"/>
    <property type="evidence" value="ECO:0007669"/>
    <property type="project" value="TreeGrafter"/>
</dbReference>
<gene>
    <name evidence="12" type="ORF">BIW11_07426</name>
</gene>
<dbReference type="Pfam" id="PF03725">
    <property type="entry name" value="RNase_PH_C"/>
    <property type="match status" value="1"/>
</dbReference>
<dbReference type="PANTHER" id="PTHR11097:SF9">
    <property type="entry name" value="EXOSOME COMPLEX COMPONENT RRP43"/>
    <property type="match status" value="1"/>
</dbReference>
<dbReference type="GO" id="GO:0016075">
    <property type="term" value="P:rRNA catabolic process"/>
    <property type="evidence" value="ECO:0007669"/>
    <property type="project" value="TreeGrafter"/>
</dbReference>
<dbReference type="GO" id="GO:0000177">
    <property type="term" value="C:cytoplasmic exosome (RNase complex)"/>
    <property type="evidence" value="ECO:0007669"/>
    <property type="project" value="TreeGrafter"/>
</dbReference>
<dbReference type="Gene3D" id="3.30.230.70">
    <property type="entry name" value="GHMP Kinase, N-terminal domain"/>
    <property type="match status" value="1"/>
</dbReference>
<keyword evidence="4" id="KW-0963">Cytoplasm</keyword>
<evidence type="ECO:0000256" key="9">
    <source>
        <dbReference type="ARBA" id="ARBA00030617"/>
    </source>
</evidence>
<evidence type="ECO:0000256" key="8">
    <source>
        <dbReference type="ARBA" id="ARBA00023242"/>
    </source>
</evidence>
<dbReference type="InterPro" id="IPR020568">
    <property type="entry name" value="Ribosomal_Su5_D2-typ_SF"/>
</dbReference>
<dbReference type="Proteomes" id="UP000192247">
    <property type="component" value="Unassembled WGS sequence"/>
</dbReference>
<name>A0A1V9XU47_9ACAR</name>
<keyword evidence="6" id="KW-0271">Exosome</keyword>
<dbReference type="InterPro" id="IPR027408">
    <property type="entry name" value="PNPase/RNase_PH_dom_sf"/>
</dbReference>
<accession>A0A1V9XU47</accession>
<dbReference type="GO" id="GO:0005730">
    <property type="term" value="C:nucleolus"/>
    <property type="evidence" value="ECO:0007669"/>
    <property type="project" value="UniProtKB-SubCell"/>
</dbReference>
<evidence type="ECO:0000313" key="13">
    <source>
        <dbReference type="Proteomes" id="UP000192247"/>
    </source>
</evidence>
<evidence type="ECO:0000259" key="11">
    <source>
        <dbReference type="Pfam" id="PF03725"/>
    </source>
</evidence>
<evidence type="ECO:0000256" key="5">
    <source>
        <dbReference type="ARBA" id="ARBA00022552"/>
    </source>
</evidence>
<evidence type="ECO:0000256" key="3">
    <source>
        <dbReference type="ARBA" id="ARBA00006678"/>
    </source>
</evidence>
<keyword evidence="13" id="KW-1185">Reference proteome</keyword>
<keyword evidence="5" id="KW-0698">rRNA processing</keyword>
<dbReference type="InterPro" id="IPR001247">
    <property type="entry name" value="ExoRNase_PH_dom1"/>
</dbReference>
<evidence type="ECO:0000256" key="2">
    <source>
        <dbReference type="ARBA" id="ARBA00004604"/>
    </source>
</evidence>
<dbReference type="SUPFAM" id="SSF54211">
    <property type="entry name" value="Ribosomal protein S5 domain 2-like"/>
    <property type="match status" value="1"/>
</dbReference>
<dbReference type="InParanoid" id="A0A1V9XU47"/>
<dbReference type="EMBL" id="MNPL01004093">
    <property type="protein sequence ID" value="OQR76973.1"/>
    <property type="molecule type" value="Genomic_DNA"/>
</dbReference>
<evidence type="ECO:0000256" key="4">
    <source>
        <dbReference type="ARBA" id="ARBA00022490"/>
    </source>
</evidence>
<dbReference type="GO" id="GO:0034475">
    <property type="term" value="P:U4 snRNA 3'-end processing"/>
    <property type="evidence" value="ECO:0007669"/>
    <property type="project" value="TreeGrafter"/>
</dbReference>
<evidence type="ECO:0000313" key="12">
    <source>
        <dbReference type="EMBL" id="OQR76973.1"/>
    </source>
</evidence>
<dbReference type="GO" id="GO:0071038">
    <property type="term" value="P:TRAMP-dependent tRNA surveillance pathway"/>
    <property type="evidence" value="ECO:0007669"/>
    <property type="project" value="TreeGrafter"/>
</dbReference>
<organism evidence="12 13">
    <name type="scientific">Tropilaelaps mercedesae</name>
    <dbReference type="NCBI Taxonomy" id="418985"/>
    <lineage>
        <taxon>Eukaryota</taxon>
        <taxon>Metazoa</taxon>
        <taxon>Ecdysozoa</taxon>
        <taxon>Arthropoda</taxon>
        <taxon>Chelicerata</taxon>
        <taxon>Arachnida</taxon>
        <taxon>Acari</taxon>
        <taxon>Parasitiformes</taxon>
        <taxon>Mesostigmata</taxon>
        <taxon>Gamasina</taxon>
        <taxon>Dermanyssoidea</taxon>
        <taxon>Laelapidae</taxon>
        <taxon>Tropilaelaps</taxon>
    </lineage>
</organism>
<dbReference type="AlphaFoldDB" id="A0A1V9XU47"/>
<keyword evidence="8" id="KW-0539">Nucleus</keyword>
<dbReference type="GO" id="GO:0034473">
    <property type="term" value="P:U1 snRNA 3'-end processing"/>
    <property type="evidence" value="ECO:0007669"/>
    <property type="project" value="TreeGrafter"/>
</dbReference>
<feature type="non-terminal residue" evidence="12">
    <location>
        <position position="1"/>
    </location>
</feature>
<dbReference type="InterPro" id="IPR015847">
    <property type="entry name" value="ExoRNase_PH_dom2"/>
</dbReference>
<reference evidence="12 13" key="1">
    <citation type="journal article" date="2017" name="Gigascience">
        <title>Draft genome of the honey bee ectoparasitic mite, Tropilaelaps mercedesae, is shaped by the parasitic life history.</title>
        <authorList>
            <person name="Dong X."/>
            <person name="Armstrong S.D."/>
            <person name="Xia D."/>
            <person name="Makepeace B.L."/>
            <person name="Darby A.C."/>
            <person name="Kadowaki T."/>
        </authorList>
    </citation>
    <scope>NUCLEOTIDE SEQUENCE [LARGE SCALE GENOMIC DNA]</scope>
    <source>
        <strain evidence="12">Wuxi-XJTLU</strain>
    </source>
</reference>
<evidence type="ECO:0000256" key="1">
    <source>
        <dbReference type="ARBA" id="ARBA00004496"/>
    </source>
</evidence>
<dbReference type="GO" id="GO:0071028">
    <property type="term" value="P:nuclear mRNA surveillance"/>
    <property type="evidence" value="ECO:0007669"/>
    <property type="project" value="TreeGrafter"/>
</dbReference>
<dbReference type="GO" id="GO:0035925">
    <property type="term" value="F:mRNA 3'-UTR AU-rich region binding"/>
    <property type="evidence" value="ECO:0007669"/>
    <property type="project" value="TreeGrafter"/>
</dbReference>
<dbReference type="InterPro" id="IPR050590">
    <property type="entry name" value="Exosome_comp_Rrp42_subfam"/>
</dbReference>
<comment type="caution">
    <text evidence="12">The sequence shown here is derived from an EMBL/GenBank/DDBJ whole genome shotgun (WGS) entry which is preliminary data.</text>
</comment>
<dbReference type="InterPro" id="IPR036345">
    <property type="entry name" value="ExoRNase_PH_dom2_sf"/>
</dbReference>
<keyword evidence="7" id="KW-0694">RNA-binding</keyword>
<dbReference type="STRING" id="418985.A0A1V9XU47"/>
<evidence type="ECO:0000259" key="10">
    <source>
        <dbReference type="Pfam" id="PF01138"/>
    </source>
</evidence>
<feature type="domain" description="Exoribonuclease phosphorolytic" evidence="11">
    <location>
        <begin position="94"/>
        <end position="157"/>
    </location>
</feature>
<dbReference type="OrthoDB" id="45882at2759"/>
<comment type="similarity">
    <text evidence="3">Belongs to the RNase PH family.</text>
</comment>
<dbReference type="Pfam" id="PF01138">
    <property type="entry name" value="RNase_PH"/>
    <property type="match status" value="1"/>
</dbReference>
<evidence type="ECO:0000256" key="6">
    <source>
        <dbReference type="ARBA" id="ARBA00022835"/>
    </source>
</evidence>